<reference evidence="6" key="1">
    <citation type="submission" date="2016-10" db="EMBL/GenBank/DDBJ databases">
        <authorList>
            <person name="Varghese N."/>
            <person name="Submissions S."/>
        </authorList>
    </citation>
    <scope>NUCLEOTIDE SEQUENCE [LARGE SCALE GENOMIC DNA]</scope>
    <source>
        <strain evidence="6">NRRL B-59562</strain>
    </source>
</reference>
<dbReference type="InterPro" id="IPR018060">
    <property type="entry name" value="HTH_AraC"/>
</dbReference>
<dbReference type="GO" id="GO:0000976">
    <property type="term" value="F:transcription cis-regulatory region binding"/>
    <property type="evidence" value="ECO:0007669"/>
    <property type="project" value="TreeGrafter"/>
</dbReference>
<organism evidence="5 6">
    <name type="scientific">Pseudomonas kuykendallii</name>
    <dbReference type="NCBI Taxonomy" id="1007099"/>
    <lineage>
        <taxon>Bacteria</taxon>
        <taxon>Pseudomonadati</taxon>
        <taxon>Pseudomonadota</taxon>
        <taxon>Gammaproteobacteria</taxon>
        <taxon>Pseudomonadales</taxon>
        <taxon>Pseudomonadaceae</taxon>
        <taxon>Pseudomonas</taxon>
    </lineage>
</organism>
<evidence type="ECO:0000259" key="4">
    <source>
        <dbReference type="PROSITE" id="PS01124"/>
    </source>
</evidence>
<proteinExistence type="predicted"/>
<dbReference type="Proteomes" id="UP000243778">
    <property type="component" value="Unassembled WGS sequence"/>
</dbReference>
<dbReference type="SUPFAM" id="SSF46689">
    <property type="entry name" value="Homeodomain-like"/>
    <property type="match status" value="1"/>
</dbReference>
<sequence>MQSLGYTSVPVLLKYLRYAEHLGLDCAPALAAAGISRQALADNGGRFPSELHETLLAELAERSADPLFGLHAARFVQPGSWSVLGYITMNCATLGEAMARIVPYEKLVGDMGTSRIENDGGQIRLSWNCRHRHGEVRRHMVENVLASWLLYARWIADLQRSPSEVWFEHAQPAGTTQADYQAVFGCPVRFEQRCSALLVPGEYLGVPLRQADANLLRTLEAHALALMAELDVDEPLPLRVKNVLRQSLRDGMPSKERVAEKFHLSLRTLQRRLQEAGTSYQQVLDELRRELAERYLLGSDLPIQEIAVYLGFSEPRSFHRSFKAWTGHTPGEFRERRRAPQETGLPALG</sequence>
<accession>A0A1H3BL67</accession>
<dbReference type="GO" id="GO:0005829">
    <property type="term" value="C:cytosol"/>
    <property type="evidence" value="ECO:0007669"/>
    <property type="project" value="TreeGrafter"/>
</dbReference>
<name>A0A1H3BL67_9PSED</name>
<dbReference type="GO" id="GO:0003700">
    <property type="term" value="F:DNA-binding transcription factor activity"/>
    <property type="evidence" value="ECO:0007669"/>
    <property type="project" value="InterPro"/>
</dbReference>
<evidence type="ECO:0000256" key="2">
    <source>
        <dbReference type="ARBA" id="ARBA00023125"/>
    </source>
</evidence>
<evidence type="ECO:0000256" key="1">
    <source>
        <dbReference type="ARBA" id="ARBA00023015"/>
    </source>
</evidence>
<keyword evidence="1" id="KW-0805">Transcription regulation</keyword>
<evidence type="ECO:0000256" key="3">
    <source>
        <dbReference type="ARBA" id="ARBA00023163"/>
    </source>
</evidence>
<protein>
    <submittedName>
        <fullName evidence="5">Transcriptional regulator, AraC family</fullName>
    </submittedName>
</protein>
<dbReference type="RefSeq" id="WP_090229461.1">
    <property type="nucleotide sequence ID" value="NZ_FNNU01000004.1"/>
</dbReference>
<evidence type="ECO:0000313" key="6">
    <source>
        <dbReference type="Proteomes" id="UP000243778"/>
    </source>
</evidence>
<dbReference type="PANTHER" id="PTHR47894:SF1">
    <property type="entry name" value="HTH-TYPE TRANSCRIPTIONAL REGULATOR VQSM"/>
    <property type="match status" value="1"/>
</dbReference>
<feature type="domain" description="HTH araC/xylS-type" evidence="4">
    <location>
        <begin position="238"/>
        <end position="336"/>
    </location>
</feature>
<dbReference type="InterPro" id="IPR009057">
    <property type="entry name" value="Homeodomain-like_sf"/>
</dbReference>
<dbReference type="PROSITE" id="PS01124">
    <property type="entry name" value="HTH_ARAC_FAMILY_2"/>
    <property type="match status" value="1"/>
</dbReference>
<dbReference type="AlphaFoldDB" id="A0A1H3BL67"/>
<dbReference type="STRING" id="1007099.SAMN05216287_2866"/>
<dbReference type="InterPro" id="IPR032687">
    <property type="entry name" value="AraC-type_N"/>
</dbReference>
<dbReference type="Pfam" id="PF12833">
    <property type="entry name" value="HTH_18"/>
    <property type="match status" value="1"/>
</dbReference>
<dbReference type="EMBL" id="FNNU01000004">
    <property type="protein sequence ID" value="SDX42064.1"/>
    <property type="molecule type" value="Genomic_DNA"/>
</dbReference>
<dbReference type="Pfam" id="PF12625">
    <property type="entry name" value="Arabinose_bd"/>
    <property type="match status" value="1"/>
</dbReference>
<dbReference type="OrthoDB" id="5582699at2"/>
<gene>
    <name evidence="5" type="ORF">SAMN05216287_2866</name>
</gene>
<evidence type="ECO:0000313" key="5">
    <source>
        <dbReference type="EMBL" id="SDX42064.1"/>
    </source>
</evidence>
<dbReference type="SMART" id="SM00342">
    <property type="entry name" value="HTH_ARAC"/>
    <property type="match status" value="1"/>
</dbReference>
<keyword evidence="3" id="KW-0804">Transcription</keyword>
<dbReference type="Gene3D" id="1.10.10.60">
    <property type="entry name" value="Homeodomain-like"/>
    <property type="match status" value="1"/>
</dbReference>
<keyword evidence="2" id="KW-0238">DNA-binding</keyword>
<keyword evidence="6" id="KW-1185">Reference proteome</keyword>
<dbReference type="PANTHER" id="PTHR47894">
    <property type="entry name" value="HTH-TYPE TRANSCRIPTIONAL REGULATOR GADX"/>
    <property type="match status" value="1"/>
</dbReference>